<protein>
    <recommendedName>
        <fullName evidence="4">Sulfurtransferase</fullName>
    </recommendedName>
</protein>
<keyword evidence="1" id="KW-0812">Transmembrane</keyword>
<gene>
    <name evidence="2" type="ORF">ACFOZ1_03055</name>
</gene>
<dbReference type="Proteomes" id="UP001595880">
    <property type="component" value="Unassembled WGS sequence"/>
</dbReference>
<reference evidence="3" key="1">
    <citation type="journal article" date="2019" name="Int. J. Syst. Evol. Microbiol.">
        <title>The Global Catalogue of Microorganisms (GCM) 10K type strain sequencing project: providing services to taxonomists for standard genome sequencing and annotation.</title>
        <authorList>
            <consortium name="The Broad Institute Genomics Platform"/>
            <consortium name="The Broad Institute Genome Sequencing Center for Infectious Disease"/>
            <person name="Wu L."/>
            <person name="Ma J."/>
        </authorList>
    </citation>
    <scope>NUCLEOTIDE SEQUENCE [LARGE SCALE GENOMIC DNA]</scope>
    <source>
        <strain evidence="3">KACC 14058</strain>
    </source>
</reference>
<dbReference type="EMBL" id="JBHSDV010000001">
    <property type="protein sequence ID" value="MFC4386782.1"/>
    <property type="molecule type" value="Genomic_DNA"/>
</dbReference>
<dbReference type="InterPro" id="IPR036873">
    <property type="entry name" value="Rhodanese-like_dom_sf"/>
</dbReference>
<sequence>MDDVYSIMEDGGEFMFIVFIVGLALLALFIQLIYVRYAPVKGIPCIENTKKCDMEIVTLDIRDYQQASNDVIDGAIVIPVPYLRRYHNEIPSSKLHIVATDHLEKNIAIRFLQNKGYEIVGYTLTNCKCKKKLEHFA</sequence>
<evidence type="ECO:0000313" key="3">
    <source>
        <dbReference type="Proteomes" id="UP001595880"/>
    </source>
</evidence>
<keyword evidence="3" id="KW-1185">Reference proteome</keyword>
<keyword evidence="1" id="KW-0472">Membrane</keyword>
<evidence type="ECO:0000313" key="2">
    <source>
        <dbReference type="EMBL" id="MFC4386782.1"/>
    </source>
</evidence>
<accession>A0ABV8VQP8</accession>
<comment type="caution">
    <text evidence="2">The sequence shown here is derived from an EMBL/GenBank/DDBJ whole genome shotgun (WGS) entry which is preliminary data.</text>
</comment>
<dbReference type="SUPFAM" id="SSF52821">
    <property type="entry name" value="Rhodanese/Cell cycle control phosphatase"/>
    <property type="match status" value="1"/>
</dbReference>
<dbReference type="RefSeq" id="WP_390195724.1">
    <property type="nucleotide sequence ID" value="NZ_JBHSDV010000001.1"/>
</dbReference>
<organism evidence="2 3">
    <name type="scientific">Gracilibacillus marinus</name>
    <dbReference type="NCBI Taxonomy" id="630535"/>
    <lineage>
        <taxon>Bacteria</taxon>
        <taxon>Bacillati</taxon>
        <taxon>Bacillota</taxon>
        <taxon>Bacilli</taxon>
        <taxon>Bacillales</taxon>
        <taxon>Bacillaceae</taxon>
        <taxon>Gracilibacillus</taxon>
    </lineage>
</organism>
<feature type="transmembrane region" description="Helical" evidence="1">
    <location>
        <begin position="14"/>
        <end position="34"/>
    </location>
</feature>
<dbReference type="Gene3D" id="3.40.250.10">
    <property type="entry name" value="Rhodanese-like domain"/>
    <property type="match status" value="1"/>
</dbReference>
<keyword evidence="1" id="KW-1133">Transmembrane helix</keyword>
<evidence type="ECO:0000256" key="1">
    <source>
        <dbReference type="SAM" id="Phobius"/>
    </source>
</evidence>
<evidence type="ECO:0008006" key="4">
    <source>
        <dbReference type="Google" id="ProtNLM"/>
    </source>
</evidence>
<proteinExistence type="predicted"/>
<name>A0ABV8VQP8_9BACI</name>